<evidence type="ECO:0000313" key="2">
    <source>
        <dbReference type="EMBL" id="MDZ7279695.1"/>
    </source>
</evidence>
<feature type="transmembrane region" description="Helical" evidence="1">
    <location>
        <begin position="365"/>
        <end position="384"/>
    </location>
</feature>
<dbReference type="RefSeq" id="WP_322543490.1">
    <property type="nucleotide sequence ID" value="NZ_JAOBTT010000001.1"/>
</dbReference>
<keyword evidence="1" id="KW-0812">Transmembrane</keyword>
<sequence>MLRNEELKKLAEVIFSAKTEADGDILTLNFQDTPSVDLNFIKNKVLDFGYNEEPIIEGECLLIKTGSRYFRDDSIIYTSLNNLWLKACSLGKVPDEFIVLRDNISSSSDSYQENCISVFLKWSQILKSVSNHSHKEKFIIYLPSDEGGKELVVISHERLDLVLNVRATPESSAAADELLKILNISDAQEKERKSIIRNSIYDFLNTEDDKSIGKLITLGERVYHRYNDLLELYTNRFSVNKLLSEIETKNLEYTSKINDFISSSQTKAFAIPGALIAIGGIAKSNGFLDSLLILIGLFYVYYITYMSNQVLNESYTSLKDDIKKSFSRYDKFEEGIEVKEAAKNIYSRLVKKIESAQDRLIKVNGIAKGMLWIGAIYLISKWLFIK</sequence>
<keyword evidence="3" id="KW-1185">Reference proteome</keyword>
<protein>
    <submittedName>
        <fullName evidence="2">Uncharacterized protein</fullName>
    </submittedName>
</protein>
<comment type="caution">
    <text evidence="2">The sequence shown here is derived from an EMBL/GenBank/DDBJ whole genome shotgun (WGS) entry which is preliminary data.</text>
</comment>
<proteinExistence type="predicted"/>
<dbReference type="EMBL" id="JAOBTT010000001">
    <property type="protein sequence ID" value="MDZ7279695.1"/>
    <property type="molecule type" value="Genomic_DNA"/>
</dbReference>
<gene>
    <name evidence="2" type="ORF">N4G40_15680</name>
</gene>
<keyword evidence="1" id="KW-0472">Membrane</keyword>
<feature type="transmembrane region" description="Helical" evidence="1">
    <location>
        <begin position="286"/>
        <end position="305"/>
    </location>
</feature>
<dbReference type="Proteomes" id="UP001288620">
    <property type="component" value="Unassembled WGS sequence"/>
</dbReference>
<keyword evidence="1" id="KW-1133">Transmembrane helix</keyword>
<organism evidence="2 3">
    <name type="scientific">Pantoea eucrina</name>
    <dbReference type="NCBI Taxonomy" id="472693"/>
    <lineage>
        <taxon>Bacteria</taxon>
        <taxon>Pseudomonadati</taxon>
        <taxon>Pseudomonadota</taxon>
        <taxon>Gammaproteobacteria</taxon>
        <taxon>Enterobacterales</taxon>
        <taxon>Erwiniaceae</taxon>
        <taxon>Pantoea</taxon>
    </lineage>
</organism>
<name>A0ABU5LIE7_9GAMM</name>
<evidence type="ECO:0000313" key="3">
    <source>
        <dbReference type="Proteomes" id="UP001288620"/>
    </source>
</evidence>
<accession>A0ABU5LIE7</accession>
<evidence type="ECO:0000256" key="1">
    <source>
        <dbReference type="SAM" id="Phobius"/>
    </source>
</evidence>
<reference evidence="3" key="1">
    <citation type="submission" date="2023-07" db="EMBL/GenBank/DDBJ databases">
        <title>Structural and functional analysis of rice phyllospheric bacteria for their antimicrobial properties and defense elicitation against blast disease.</title>
        <authorList>
            <person name="Sahu K.P."/>
            <person name="Asharani P."/>
            <person name="Kumar M."/>
            <person name="Reddy B."/>
            <person name="Kumar A."/>
        </authorList>
    </citation>
    <scope>NUCLEOTIDE SEQUENCE [LARGE SCALE GENOMIC DNA]</scope>
    <source>
        <strain evidence="3">OsEp_Plm_30P10</strain>
    </source>
</reference>